<evidence type="ECO:0000313" key="3">
    <source>
        <dbReference type="EMBL" id="MFC4656718.1"/>
    </source>
</evidence>
<feature type="domain" description="Big-1" evidence="2">
    <location>
        <begin position="151"/>
        <end position="240"/>
    </location>
</feature>
<feature type="domain" description="Big-1" evidence="2">
    <location>
        <begin position="447"/>
        <end position="542"/>
    </location>
</feature>
<dbReference type="Proteomes" id="UP001595962">
    <property type="component" value="Unassembled WGS sequence"/>
</dbReference>
<proteinExistence type="inferred from homology"/>
<feature type="domain" description="Big-1" evidence="2">
    <location>
        <begin position="35"/>
        <end position="134"/>
    </location>
</feature>
<dbReference type="InterPro" id="IPR013783">
    <property type="entry name" value="Ig-like_fold"/>
</dbReference>
<dbReference type="InterPro" id="IPR008964">
    <property type="entry name" value="Invasin/intimin_cell_adhesion"/>
</dbReference>
<dbReference type="SUPFAM" id="SSF49373">
    <property type="entry name" value="Invasin/intimin cell-adhesion fragments"/>
    <property type="match status" value="3"/>
</dbReference>
<name>A0ABV9JR18_9GAMM</name>
<accession>A0ABV9JR18</accession>
<evidence type="ECO:0000256" key="1">
    <source>
        <dbReference type="ARBA" id="ARBA00010116"/>
    </source>
</evidence>
<comment type="similarity">
    <text evidence="1">Belongs to the intimin/invasin family.</text>
</comment>
<organism evidence="3 4">
    <name type="scientific">Rheinheimera marina</name>
    <dbReference type="NCBI Taxonomy" id="1774958"/>
    <lineage>
        <taxon>Bacteria</taxon>
        <taxon>Pseudomonadati</taxon>
        <taxon>Pseudomonadota</taxon>
        <taxon>Gammaproteobacteria</taxon>
        <taxon>Chromatiales</taxon>
        <taxon>Chromatiaceae</taxon>
        <taxon>Rheinheimera</taxon>
    </lineage>
</organism>
<dbReference type="Pfam" id="PF02369">
    <property type="entry name" value="Big_1"/>
    <property type="match status" value="1"/>
</dbReference>
<protein>
    <submittedName>
        <fullName evidence="3">Ig-like domain-containing protein</fullName>
    </submittedName>
</protein>
<dbReference type="RefSeq" id="WP_377336045.1">
    <property type="nucleotide sequence ID" value="NZ_JBHSGB010000017.1"/>
</dbReference>
<sequence>MMTICRYGLLGLLLLIHGCGGGGGTIENPNPGQQEVISINLSLSSASGQSSSELSVVQPLTLQAQLTSSTGRSMTGQLLTFSLSDAELARFNNDAGTAQTNGNGIASIGLVAGSKSGAGVVTARLSDTVSAQISFNSAGDADDEQPSSPVGSVRLVAQNLQLGSGASEKVDLSALVLDANNVLQSGVSVQFSASSGELEIVSSLTEADGVAKAKLSSTSDKSLRTIDVTAAVGNKTSTVKVDVVGTGILLSAPRSVVLGDAVTMTADLTDSAGTGIQGELLTVSSSLGNPVSAASFVTAGNSGRISFSYRAQTGGQDELRVVGLGAVAVQAIAIQTDSFSFVPITPAVLEVPLGTEQTLTLSWLINGMANAGKAVNFSTTRGRLGLISGALNSVSVDSQTNDTGQAQVLVGSDFAGIANIAATEIRTGATDLLSTRASVEFVATVPAQVEVQANPAQVGSGEQSVIRAVVRDINNNPVKNRTVAFNLNGAPGGQLDPATAVTDSQGLASTVFTADSLTGAATTHNLNVSAVVLDTAPAVSSDVALAVGGRTLFFRFGTGNSIEIPSQSAFSQQFSVFVTDSSGNPVVGQTLSVAVLPLSYDKGYWVESPDASNFKLWVPVATIAGCASEDVNFNGILDAGEDWNGDGQLTPGNVASVPRTVQADSNGVATFNLSYPADHAPWTVVELKVSGSAAGTENISSRSFQLNVPGVYVSEQTAAPASNPFGRSSSCADTL</sequence>
<keyword evidence="4" id="KW-1185">Reference proteome</keyword>
<evidence type="ECO:0000313" key="4">
    <source>
        <dbReference type="Proteomes" id="UP001595962"/>
    </source>
</evidence>
<dbReference type="InterPro" id="IPR003344">
    <property type="entry name" value="Big_1_dom"/>
</dbReference>
<reference evidence="4" key="1">
    <citation type="journal article" date="2019" name="Int. J. Syst. Evol. Microbiol.">
        <title>The Global Catalogue of Microorganisms (GCM) 10K type strain sequencing project: providing services to taxonomists for standard genome sequencing and annotation.</title>
        <authorList>
            <consortium name="The Broad Institute Genomics Platform"/>
            <consortium name="The Broad Institute Genome Sequencing Center for Infectious Disease"/>
            <person name="Wu L."/>
            <person name="Ma J."/>
        </authorList>
    </citation>
    <scope>NUCLEOTIDE SEQUENCE [LARGE SCALE GENOMIC DNA]</scope>
    <source>
        <strain evidence="4">DT28</strain>
    </source>
</reference>
<evidence type="ECO:0000259" key="2">
    <source>
        <dbReference type="SMART" id="SM00634"/>
    </source>
</evidence>
<dbReference type="EMBL" id="JBHSGB010000017">
    <property type="protein sequence ID" value="MFC4656718.1"/>
    <property type="molecule type" value="Genomic_DNA"/>
</dbReference>
<dbReference type="Gene3D" id="2.60.40.10">
    <property type="entry name" value="Immunoglobulins"/>
    <property type="match status" value="3"/>
</dbReference>
<gene>
    <name evidence="3" type="ORF">ACFO3I_16990</name>
</gene>
<comment type="caution">
    <text evidence="3">The sequence shown here is derived from an EMBL/GenBank/DDBJ whole genome shotgun (WGS) entry which is preliminary data.</text>
</comment>
<dbReference type="SMART" id="SM00634">
    <property type="entry name" value="BID_1"/>
    <property type="match status" value="3"/>
</dbReference>